<dbReference type="RefSeq" id="WP_019951524.1">
    <property type="nucleotide sequence ID" value="NZ_JBHLVX010000055.1"/>
</dbReference>
<sequence>MRDLYQRLNLAPNASPRAIRRALSHCNNQSLKQDVETTLLVPANRRCYDAHRDELAALGRLRAELGLTHAAHWQGETAHDFTPRPPRHTGRRGQLEARLNRALHYAAGRRHHLLILIAAMLLSAAVTALVTHWLMS</sequence>
<keyword evidence="1" id="KW-0812">Transmembrane</keyword>
<accession>A0ABV6G6S0</accession>
<evidence type="ECO:0000313" key="3">
    <source>
        <dbReference type="Proteomes" id="UP001589814"/>
    </source>
</evidence>
<protein>
    <recommendedName>
        <fullName evidence="4">J domain-containing protein</fullName>
    </recommendedName>
</protein>
<comment type="caution">
    <text evidence="2">The sequence shown here is derived from an EMBL/GenBank/DDBJ whole genome shotgun (WGS) entry which is preliminary data.</text>
</comment>
<proteinExistence type="predicted"/>
<feature type="transmembrane region" description="Helical" evidence="1">
    <location>
        <begin position="113"/>
        <end position="135"/>
    </location>
</feature>
<organism evidence="2 3">
    <name type="scientific">Kushneria aurantia</name>
    <dbReference type="NCBI Taxonomy" id="504092"/>
    <lineage>
        <taxon>Bacteria</taxon>
        <taxon>Pseudomonadati</taxon>
        <taxon>Pseudomonadota</taxon>
        <taxon>Gammaproteobacteria</taxon>
        <taxon>Oceanospirillales</taxon>
        <taxon>Halomonadaceae</taxon>
        <taxon>Kushneria</taxon>
    </lineage>
</organism>
<keyword evidence="1" id="KW-0472">Membrane</keyword>
<evidence type="ECO:0000256" key="1">
    <source>
        <dbReference type="SAM" id="Phobius"/>
    </source>
</evidence>
<evidence type="ECO:0008006" key="4">
    <source>
        <dbReference type="Google" id="ProtNLM"/>
    </source>
</evidence>
<name>A0ABV6G6S0_9GAMM</name>
<dbReference type="Proteomes" id="UP001589814">
    <property type="component" value="Unassembled WGS sequence"/>
</dbReference>
<reference evidence="2 3" key="1">
    <citation type="submission" date="2024-09" db="EMBL/GenBank/DDBJ databases">
        <authorList>
            <person name="Sun Q."/>
            <person name="Mori K."/>
        </authorList>
    </citation>
    <scope>NUCLEOTIDE SEQUENCE [LARGE SCALE GENOMIC DNA]</scope>
    <source>
        <strain evidence="2 3">CCM 7415</strain>
    </source>
</reference>
<evidence type="ECO:0000313" key="2">
    <source>
        <dbReference type="EMBL" id="MFC0269230.1"/>
    </source>
</evidence>
<keyword evidence="1" id="KW-1133">Transmembrane helix</keyword>
<dbReference type="EMBL" id="JBHLVX010000055">
    <property type="protein sequence ID" value="MFC0269230.1"/>
    <property type="molecule type" value="Genomic_DNA"/>
</dbReference>
<gene>
    <name evidence="2" type="ORF">ACFFHW_14760</name>
</gene>
<keyword evidence="3" id="KW-1185">Reference proteome</keyword>